<dbReference type="GO" id="GO:0005412">
    <property type="term" value="F:D-glucose:sodium symporter activity"/>
    <property type="evidence" value="ECO:0007669"/>
    <property type="project" value="TreeGrafter"/>
</dbReference>
<keyword evidence="8" id="KW-0915">Sodium</keyword>
<evidence type="ECO:0000256" key="5">
    <source>
        <dbReference type="ARBA" id="ARBA00022692"/>
    </source>
</evidence>
<evidence type="ECO:0000313" key="16">
    <source>
        <dbReference type="EMBL" id="KAF5892715.1"/>
    </source>
</evidence>
<dbReference type="InterPro" id="IPR036812">
    <property type="entry name" value="NAD(P)_OxRdtase_dom_sf"/>
</dbReference>
<keyword evidence="6" id="KW-0274">FAD</keyword>
<dbReference type="PROSITE" id="PS00457">
    <property type="entry name" value="NA_SOLUT_SYMP_2"/>
    <property type="match status" value="1"/>
</dbReference>
<evidence type="ECO:0000256" key="10">
    <source>
        <dbReference type="ARBA" id="ARBA00023136"/>
    </source>
</evidence>
<evidence type="ECO:0000259" key="14">
    <source>
        <dbReference type="Pfam" id="PF00248"/>
    </source>
</evidence>
<keyword evidence="9" id="KW-0406">Ion transport</keyword>
<dbReference type="OrthoDB" id="6132759at2759"/>
<dbReference type="Gene3D" id="3.90.660.10">
    <property type="match status" value="1"/>
</dbReference>
<feature type="domain" description="Amine oxidase" evidence="15">
    <location>
        <begin position="221"/>
        <end position="615"/>
    </location>
</feature>
<feature type="non-terminal residue" evidence="16">
    <location>
        <position position="1"/>
    </location>
</feature>
<evidence type="ECO:0000256" key="3">
    <source>
        <dbReference type="ARBA" id="ARBA00022448"/>
    </source>
</evidence>
<dbReference type="InterPro" id="IPR018212">
    <property type="entry name" value="Na/solute_symporter_CS"/>
</dbReference>
<keyword evidence="7 13" id="KW-1133">Transmembrane helix</keyword>
<keyword evidence="4" id="KW-0285">Flavoprotein</keyword>
<dbReference type="InterPro" id="IPR038377">
    <property type="entry name" value="Na/Glc_symporter_sf"/>
</dbReference>
<keyword evidence="5 13" id="KW-0812">Transmembrane</keyword>
<feature type="transmembrane region" description="Helical" evidence="13">
    <location>
        <begin position="646"/>
        <end position="666"/>
    </location>
</feature>
<dbReference type="Proteomes" id="UP000727407">
    <property type="component" value="Unassembled WGS sequence"/>
</dbReference>
<evidence type="ECO:0000256" key="7">
    <source>
        <dbReference type="ARBA" id="ARBA00022989"/>
    </source>
</evidence>
<dbReference type="PANTHER" id="PTHR11819">
    <property type="entry name" value="SOLUTE CARRIER FAMILY 5"/>
    <property type="match status" value="1"/>
</dbReference>
<feature type="transmembrane region" description="Helical" evidence="13">
    <location>
        <begin position="928"/>
        <end position="949"/>
    </location>
</feature>
<feature type="transmembrane region" description="Helical" evidence="13">
    <location>
        <begin position="797"/>
        <end position="822"/>
    </location>
</feature>
<dbReference type="InterPro" id="IPR001734">
    <property type="entry name" value="Na/solute_symporter"/>
</dbReference>
<evidence type="ECO:0000256" key="6">
    <source>
        <dbReference type="ARBA" id="ARBA00022827"/>
    </source>
</evidence>
<dbReference type="NCBIfam" id="TIGR00813">
    <property type="entry name" value="sss"/>
    <property type="match status" value="1"/>
</dbReference>
<evidence type="ECO:0000259" key="15">
    <source>
        <dbReference type="Pfam" id="PF01593"/>
    </source>
</evidence>
<dbReference type="SUPFAM" id="SSF51905">
    <property type="entry name" value="FAD/NAD(P)-binding domain"/>
    <property type="match status" value="2"/>
</dbReference>
<proteinExistence type="inferred from homology"/>
<dbReference type="InterPro" id="IPR002937">
    <property type="entry name" value="Amino_oxidase"/>
</dbReference>
<sequence length="1308" mass="144726">MIKSLWSYLPLALLKVGEDKRERYEENAQEFIETHRTNEKMVVQSILSSAGDKLILDISGSDLHDMSLASWEYYLSMGQDINVDGHMFHIVRKLMNDIPKGSLLLDKAVSKIKWDSSFTRQEGRKYPVCVVCEDDDEILADHVILPCLLVRNPHIPPPKAVLSTQWRSNCFKCGVCSFLPVGVDAQFMDILAQPLVGNNNPSKAPQVLFAGEATMKSLYGNVWVETGAQYIHGASDKNPVYRLLDQSGLLSQVPTDSKSVFYRCSGCKVEEDFSEYVYEAGERLLRYFCSNIGKSIGERYAEKAQEFIETHRADEKMVVQSILSLVGKQFLVDIGGSDLHDISLASWEYYVNMGQDLNVEGHMFHIVERLMEDIPKGSLLLNKVVSKIKWDSSFTGKEGREYPVCVVCEDGDEILADHVIITISLGCLKAQATALFDPSLPAGKLEAITELGFGNIGKIFLEYENAFWENDVSNINFIWDGDSFTSVHTDQAQWLKHLQLFTVMRPKEKFGNVLIAWCPSNVADLIETMSEKDLSSAITEHIRMFTGNPHIPPPKTVLCTQWRSNCFINGVCSFIPVGVDALVMDILAQPLVGNKNPSKDLQVLFAGEATMKSLYDACGYYKSVRGGEKVSATAEPGQNAKFTLEIADIVVVVVYFIFVLAVGIWSSVRANRGTIGGYFLAGRSMTWWPIGASLMSSNVGSGLFIGLAGTGAAGGIAVGGFEWNAAWVLIALGWIFVPVYISAGVVTMPEYLRKRFGGQRIRIYMSVLSLILYIFTKISTDIFSGALFIQVSLGWDLYVSTAVLLAVTALYTIAGGLTAVIYTDALQTVIMVVGAFVLMFIAFDKVGWYQGLLEQYEKAIPALTVPNTTCHFPRPDAFHIFRDPVSGDLPWPGLLFGLTVLATWVWCTDQVIVQRSLSAKNLSHAKGGSVLGGYLKILPMFFIVMPGMISRALYPDEVGCVDPKECFKICGATVGCSNIAYPKLVVELMPVGMRGLMIAVMMAALMSSLTSIFNSSSTLFTMDIWLRMRRQASERELMVVGRVFILFLVVLSILWIPVIQSANSGQLFDYIQAITSYLAPPITAVFLMAIFWSRVNEQGAFWGLMVGLVIGLVRMVMEFVYGTPSCGEEDLRPPMLKDVHYLYFALILLALTALQDLPSTLDCTIPQYTEVITAEEREELRVSVKLFLTESDSSSIKNAVDMACASLGMSQLDSVIIAPPPLPEGEALTLVHLQPLWTELEQIVQSQKAASIGTSDLDKTQLEELYNWAQVKPSSNQVNLASCCVMPPDLTAFAKEFDIQLLTHNDSK</sequence>
<dbReference type="PANTHER" id="PTHR11819:SF96">
    <property type="entry name" value="SODIUM_GLUCOSE COTRANSPORTER 4"/>
    <property type="match status" value="1"/>
</dbReference>
<feature type="transmembrane region" description="Helical" evidence="13">
    <location>
        <begin position="829"/>
        <end position="848"/>
    </location>
</feature>
<feature type="transmembrane region" description="Helical" evidence="13">
    <location>
        <begin position="1099"/>
        <end position="1121"/>
    </location>
</feature>
<dbReference type="GO" id="GO:0016491">
    <property type="term" value="F:oxidoreductase activity"/>
    <property type="evidence" value="ECO:0007669"/>
    <property type="project" value="InterPro"/>
</dbReference>
<reference evidence="16" key="1">
    <citation type="submission" date="2020-07" db="EMBL/GenBank/DDBJ databases">
        <title>Clarias magur genome sequencing, assembly and annotation.</title>
        <authorList>
            <person name="Kushwaha B."/>
            <person name="Kumar R."/>
            <person name="Das P."/>
            <person name="Joshi C.G."/>
            <person name="Kumar D."/>
            <person name="Nagpure N.S."/>
            <person name="Pandey M."/>
            <person name="Agarwal S."/>
            <person name="Srivastava S."/>
            <person name="Singh M."/>
            <person name="Sahoo L."/>
            <person name="Jayasankar P."/>
            <person name="Meher P.K."/>
            <person name="Koringa P.G."/>
            <person name="Iquebal M.A."/>
            <person name="Das S.P."/>
            <person name="Bit A."/>
            <person name="Patnaik S."/>
            <person name="Patel N."/>
            <person name="Shah T.M."/>
            <person name="Hinsu A."/>
            <person name="Jena J.K."/>
        </authorList>
    </citation>
    <scope>NUCLEOTIDE SEQUENCE</scope>
    <source>
        <strain evidence="16">CIFAMagur01</strain>
        <tissue evidence="16">Testis</tissue>
    </source>
</reference>
<evidence type="ECO:0000256" key="2">
    <source>
        <dbReference type="ARBA" id="ARBA00006434"/>
    </source>
</evidence>
<organism evidence="16 17">
    <name type="scientific">Clarias magur</name>
    <name type="common">Asian catfish</name>
    <name type="synonym">Macropteronotus magur</name>
    <dbReference type="NCBI Taxonomy" id="1594786"/>
    <lineage>
        <taxon>Eukaryota</taxon>
        <taxon>Metazoa</taxon>
        <taxon>Chordata</taxon>
        <taxon>Craniata</taxon>
        <taxon>Vertebrata</taxon>
        <taxon>Euteleostomi</taxon>
        <taxon>Actinopterygii</taxon>
        <taxon>Neopterygii</taxon>
        <taxon>Teleostei</taxon>
        <taxon>Ostariophysi</taxon>
        <taxon>Siluriformes</taxon>
        <taxon>Clariidae</taxon>
        <taxon>Clarias</taxon>
    </lineage>
</organism>
<evidence type="ECO:0000256" key="11">
    <source>
        <dbReference type="ARBA" id="ARBA00023180"/>
    </source>
</evidence>
<dbReference type="Pfam" id="PF00248">
    <property type="entry name" value="Aldo_ket_red"/>
    <property type="match status" value="1"/>
</dbReference>
<evidence type="ECO:0000256" key="4">
    <source>
        <dbReference type="ARBA" id="ARBA00022630"/>
    </source>
</evidence>
<dbReference type="Gene3D" id="1.20.1730.10">
    <property type="entry name" value="Sodium/glucose cotransporter"/>
    <property type="match status" value="1"/>
</dbReference>
<keyword evidence="10 13" id="KW-0472">Membrane</keyword>
<keyword evidence="17" id="KW-1185">Reference proteome</keyword>
<dbReference type="Gene3D" id="3.50.50.60">
    <property type="entry name" value="FAD/NAD(P)-binding domain"/>
    <property type="match status" value="2"/>
</dbReference>
<dbReference type="Pfam" id="PF00474">
    <property type="entry name" value="SSF"/>
    <property type="match status" value="1"/>
</dbReference>
<dbReference type="GO" id="GO:0005886">
    <property type="term" value="C:plasma membrane"/>
    <property type="evidence" value="ECO:0007669"/>
    <property type="project" value="TreeGrafter"/>
</dbReference>
<feature type="transmembrane region" description="Helical" evidence="13">
    <location>
        <begin position="767"/>
        <end position="791"/>
    </location>
</feature>
<keyword evidence="3" id="KW-0813">Transport</keyword>
<feature type="transmembrane region" description="Helical" evidence="13">
    <location>
        <begin position="1037"/>
        <end position="1058"/>
    </location>
</feature>
<accession>A0A8J4U8S4</accession>
<dbReference type="FunFam" id="1.20.1730.10:FF:000004">
    <property type="entry name" value="sodium/glucose cotransporter 5 isoform X1"/>
    <property type="match status" value="1"/>
</dbReference>
<feature type="transmembrane region" description="Helical" evidence="13">
    <location>
        <begin position="687"/>
        <end position="713"/>
    </location>
</feature>
<feature type="domain" description="NADP-dependent oxidoreductase" evidence="14">
    <location>
        <begin position="1171"/>
        <end position="1302"/>
    </location>
</feature>
<comment type="subcellular location">
    <subcellularLocation>
        <location evidence="1">Membrane</location>
        <topology evidence="1">Multi-pass membrane protein</topology>
    </subcellularLocation>
</comment>
<dbReference type="InterPro" id="IPR023210">
    <property type="entry name" value="NADP_OxRdtase_dom"/>
</dbReference>
<evidence type="ECO:0000256" key="1">
    <source>
        <dbReference type="ARBA" id="ARBA00004141"/>
    </source>
</evidence>
<feature type="transmembrane region" description="Helical" evidence="13">
    <location>
        <begin position="725"/>
        <end position="746"/>
    </location>
</feature>
<evidence type="ECO:0000256" key="8">
    <source>
        <dbReference type="ARBA" id="ARBA00023053"/>
    </source>
</evidence>
<dbReference type="InterPro" id="IPR036188">
    <property type="entry name" value="FAD/NAD-bd_sf"/>
</dbReference>
<dbReference type="EMBL" id="QNUK01000481">
    <property type="protein sequence ID" value="KAF5892715.1"/>
    <property type="molecule type" value="Genomic_DNA"/>
</dbReference>
<evidence type="ECO:0000256" key="9">
    <source>
        <dbReference type="ARBA" id="ARBA00023065"/>
    </source>
</evidence>
<feature type="transmembrane region" description="Helical" evidence="13">
    <location>
        <begin position="889"/>
        <end position="907"/>
    </location>
</feature>
<evidence type="ECO:0000256" key="13">
    <source>
        <dbReference type="SAM" id="Phobius"/>
    </source>
</evidence>
<gene>
    <name evidence="16" type="primary">slc5a9</name>
    <name evidence="16" type="ORF">DAT39_017579</name>
</gene>
<dbReference type="SUPFAM" id="SSF51430">
    <property type="entry name" value="NAD(P)-linked oxidoreductase"/>
    <property type="match status" value="1"/>
</dbReference>
<dbReference type="PROSITE" id="PS50283">
    <property type="entry name" value="NA_SOLUT_SYMP_3"/>
    <property type="match status" value="1"/>
</dbReference>
<comment type="caution">
    <text evidence="16">The sequence shown here is derived from an EMBL/GenBank/DDBJ whole genome shotgun (WGS) entry which is preliminary data.</text>
</comment>
<dbReference type="PROSITE" id="PS00456">
    <property type="entry name" value="NA_SOLUT_SYMP_1"/>
    <property type="match status" value="1"/>
</dbReference>
<evidence type="ECO:0000256" key="12">
    <source>
        <dbReference type="ARBA" id="ARBA00023201"/>
    </source>
</evidence>
<feature type="transmembrane region" description="Helical" evidence="13">
    <location>
        <begin position="1070"/>
        <end position="1092"/>
    </location>
</feature>
<name>A0A8J4U8S4_CLAMG</name>
<keyword evidence="11" id="KW-0325">Glycoprotein</keyword>
<dbReference type="SUPFAM" id="SSF54373">
    <property type="entry name" value="FAD-linked reductases, C-terminal domain"/>
    <property type="match status" value="1"/>
</dbReference>
<dbReference type="Pfam" id="PF01593">
    <property type="entry name" value="Amino_oxidase"/>
    <property type="match status" value="1"/>
</dbReference>
<feature type="transmembrane region" description="Helical" evidence="13">
    <location>
        <begin position="996"/>
        <end position="1016"/>
    </location>
</feature>
<evidence type="ECO:0000313" key="17">
    <source>
        <dbReference type="Proteomes" id="UP000727407"/>
    </source>
</evidence>
<comment type="similarity">
    <text evidence="2">Belongs to the sodium:solute symporter (SSF) (TC 2.A.21) family.</text>
</comment>
<keyword evidence="12" id="KW-0739">Sodium transport</keyword>
<protein>
    <submittedName>
        <fullName evidence="16">Sodium/glucose cotransporter 4</fullName>
    </submittedName>
</protein>